<proteinExistence type="predicted"/>
<organism evidence="1 2">
    <name type="scientific">Phytophthora nicotianae</name>
    <name type="common">Potato buckeye rot agent</name>
    <name type="synonym">Phytophthora parasitica</name>
    <dbReference type="NCBI Taxonomy" id="4792"/>
    <lineage>
        <taxon>Eukaryota</taxon>
        <taxon>Sar</taxon>
        <taxon>Stramenopiles</taxon>
        <taxon>Oomycota</taxon>
        <taxon>Peronosporomycetes</taxon>
        <taxon>Peronosporales</taxon>
        <taxon>Peronosporaceae</taxon>
        <taxon>Phytophthora</taxon>
    </lineage>
</organism>
<reference evidence="1 2" key="1">
    <citation type="submission" date="2015-11" db="EMBL/GenBank/DDBJ databases">
        <title>Genomes and virulence difference between two physiological races of Phytophthora nicotianae.</title>
        <authorList>
            <person name="Liu H."/>
            <person name="Ma X."/>
            <person name="Yu H."/>
            <person name="Fang D."/>
            <person name="Li Y."/>
            <person name="Wang X."/>
            <person name="Wang W."/>
            <person name="Dong Y."/>
            <person name="Xiao B."/>
        </authorList>
    </citation>
    <scope>NUCLEOTIDE SEQUENCE [LARGE SCALE GENOMIC DNA]</scope>
    <source>
        <strain evidence="2">race 1</strain>
    </source>
</reference>
<name>A0A0W8D7U4_PHYNI</name>
<protein>
    <submittedName>
        <fullName evidence="1">Ankyrin repeat domain-containing protein 13A</fullName>
    </submittedName>
</protein>
<evidence type="ECO:0000313" key="2">
    <source>
        <dbReference type="Proteomes" id="UP000054636"/>
    </source>
</evidence>
<dbReference type="EMBL" id="LNFP01000467">
    <property type="protein sequence ID" value="KUF92473.1"/>
    <property type="molecule type" value="Genomic_DNA"/>
</dbReference>
<dbReference type="AlphaFoldDB" id="A0A0W8D7U4"/>
<evidence type="ECO:0000313" key="1">
    <source>
        <dbReference type="EMBL" id="KUF92473.1"/>
    </source>
</evidence>
<gene>
    <name evidence="1" type="ORF">AM588_10003756</name>
</gene>
<dbReference type="Proteomes" id="UP000054636">
    <property type="component" value="Unassembled WGS sequence"/>
</dbReference>
<accession>A0A0W8D7U4</accession>
<sequence length="130" mass="14774">MPLKPDKFAIRFYAVVGWRSLYIHALWDNGSGNTTATTPAERYTRLFPRLRQPLYNVLNQGEVHVDPKTPSALWLAMIAHQTLLLPAENGRRLLVSDNFYTRHTLAKAVLAITDGETRMLGTVRQDWIGV</sequence>
<comment type="caution">
    <text evidence="1">The sequence shown here is derived from an EMBL/GenBank/DDBJ whole genome shotgun (WGS) entry which is preliminary data.</text>
</comment>